<dbReference type="InterPro" id="IPR050191">
    <property type="entry name" value="ATP-dep_DNA_ligase"/>
</dbReference>
<dbReference type="GO" id="GO:0003910">
    <property type="term" value="F:DNA ligase (ATP) activity"/>
    <property type="evidence" value="ECO:0007669"/>
    <property type="project" value="UniProtKB-EC"/>
</dbReference>
<dbReference type="GO" id="GO:0006310">
    <property type="term" value="P:DNA recombination"/>
    <property type="evidence" value="ECO:0007669"/>
    <property type="project" value="InterPro"/>
</dbReference>
<evidence type="ECO:0000259" key="4">
    <source>
        <dbReference type="PROSITE" id="PS50160"/>
    </source>
</evidence>
<feature type="domain" description="ATP-dependent DNA ligase family profile" evidence="4">
    <location>
        <begin position="118"/>
        <end position="201"/>
    </location>
</feature>
<dbReference type="GO" id="GO:0006281">
    <property type="term" value="P:DNA repair"/>
    <property type="evidence" value="ECO:0007669"/>
    <property type="project" value="InterPro"/>
</dbReference>
<evidence type="ECO:0000313" key="6">
    <source>
        <dbReference type="Proteomes" id="UP000293865"/>
    </source>
</evidence>
<comment type="similarity">
    <text evidence="1">Belongs to the ATP-dependent DNA ligase family.</text>
</comment>
<dbReference type="GO" id="GO:0005524">
    <property type="term" value="F:ATP binding"/>
    <property type="evidence" value="ECO:0007669"/>
    <property type="project" value="InterPro"/>
</dbReference>
<keyword evidence="2 5" id="KW-0436">Ligase</keyword>
<proteinExistence type="inferred from homology"/>
<dbReference type="InterPro" id="IPR012340">
    <property type="entry name" value="NA-bd_OB-fold"/>
</dbReference>
<evidence type="ECO:0000256" key="2">
    <source>
        <dbReference type="ARBA" id="ARBA00022598"/>
    </source>
</evidence>
<dbReference type="PANTHER" id="PTHR45674:SF4">
    <property type="entry name" value="DNA LIGASE 1"/>
    <property type="match status" value="1"/>
</dbReference>
<comment type="catalytic activity">
    <reaction evidence="3">
        <text>ATP + (deoxyribonucleotide)n-3'-hydroxyl + 5'-phospho-(deoxyribonucleotide)m = (deoxyribonucleotide)n+m + AMP + diphosphate.</text>
        <dbReference type="EC" id="6.5.1.1"/>
    </reaction>
</comment>
<dbReference type="Proteomes" id="UP000293865">
    <property type="component" value="Unassembled WGS sequence"/>
</dbReference>
<comment type="caution">
    <text evidence="5">The sequence shown here is derived from an EMBL/GenBank/DDBJ whole genome shotgun (WGS) entry which is preliminary data.</text>
</comment>
<keyword evidence="6" id="KW-1185">Reference proteome</keyword>
<dbReference type="InterPro" id="IPR044119">
    <property type="entry name" value="Adenylation_LigC-like"/>
</dbReference>
<dbReference type="CDD" id="cd07905">
    <property type="entry name" value="Adenylation_DNA_ligase_LigC"/>
    <property type="match status" value="1"/>
</dbReference>
<dbReference type="EMBL" id="SDPN01000003">
    <property type="protein sequence ID" value="RXZ72840.1"/>
    <property type="molecule type" value="Genomic_DNA"/>
</dbReference>
<dbReference type="Gene3D" id="3.30.470.30">
    <property type="entry name" value="DNA ligase/mRNA capping enzyme"/>
    <property type="match status" value="1"/>
</dbReference>
<dbReference type="InterPro" id="IPR016059">
    <property type="entry name" value="DNA_ligase_ATP-dep_CS"/>
</dbReference>
<protein>
    <submittedName>
        <fullName evidence="5">ATP-dependent DNA ligase</fullName>
    </submittedName>
</protein>
<gene>
    <name evidence="5" type="ORF">ESP51_03075</name>
</gene>
<dbReference type="PROSITE" id="PS00333">
    <property type="entry name" value="DNA_LIGASE_A2"/>
    <property type="match status" value="1"/>
</dbReference>
<name>A0A4Q2L772_9MICO</name>
<reference evidence="5 6" key="1">
    <citation type="submission" date="2019-01" db="EMBL/GenBank/DDBJ databases">
        <title>Agromyces.</title>
        <authorList>
            <person name="Li J."/>
        </authorList>
    </citation>
    <scope>NUCLEOTIDE SEQUENCE [LARGE SCALE GENOMIC DNA]</scope>
    <source>
        <strain evidence="5 6">DSM 15934</strain>
    </source>
</reference>
<organism evidence="5 6">
    <name type="scientific">Agromyces albus</name>
    <dbReference type="NCBI Taxonomy" id="205332"/>
    <lineage>
        <taxon>Bacteria</taxon>
        <taxon>Bacillati</taxon>
        <taxon>Actinomycetota</taxon>
        <taxon>Actinomycetes</taxon>
        <taxon>Micrococcales</taxon>
        <taxon>Microbacteriaceae</taxon>
        <taxon>Agromyces</taxon>
    </lineage>
</organism>
<sequence length="328" mass="35622">MPASLRRSPELALARAIAELPGASALPGGCFFEPKWDGFRIALVRDAEIHLWSRQGKDLTRYFPELAVAAGEIPEGCVVDGEAVVWNAGRLDFDALQRRLSTGAAKVGPLAYAQPASYVAFDVLAIAGRDVRGIVLQHRRALLEELASTWTPPLNLSPVTRDYDEARDWLATMPATGIEGIVVKGAAQRYEGGQRQWLKVKHRDTIDVIAGAVIGPMSRPEAVVVGLPVAGELRIAGRSTPLPPHVARTLSTYLQPPEGEHPWPGVVSPGAVDRFNTGRDPVRLTLVQPLVIEVSADVALSGRSFRHAVRFIRIRPELDVAEVEWPAT</sequence>
<dbReference type="Pfam" id="PF01068">
    <property type="entry name" value="DNA_ligase_A_M"/>
    <property type="match status" value="1"/>
</dbReference>
<dbReference type="PANTHER" id="PTHR45674">
    <property type="entry name" value="DNA LIGASE 1/3 FAMILY MEMBER"/>
    <property type="match status" value="1"/>
</dbReference>
<evidence type="ECO:0000256" key="1">
    <source>
        <dbReference type="ARBA" id="ARBA00007572"/>
    </source>
</evidence>
<evidence type="ECO:0000313" key="5">
    <source>
        <dbReference type="EMBL" id="RXZ72840.1"/>
    </source>
</evidence>
<dbReference type="AlphaFoldDB" id="A0A4Q2L772"/>
<accession>A0A4Q2L772</accession>
<dbReference type="PROSITE" id="PS50160">
    <property type="entry name" value="DNA_LIGASE_A3"/>
    <property type="match status" value="1"/>
</dbReference>
<dbReference type="OrthoDB" id="9770771at2"/>
<evidence type="ECO:0000256" key="3">
    <source>
        <dbReference type="ARBA" id="ARBA00034003"/>
    </source>
</evidence>
<dbReference type="SUPFAM" id="SSF56091">
    <property type="entry name" value="DNA ligase/mRNA capping enzyme, catalytic domain"/>
    <property type="match status" value="1"/>
</dbReference>
<dbReference type="InterPro" id="IPR012310">
    <property type="entry name" value="DNA_ligase_ATP-dep_cent"/>
</dbReference>
<dbReference type="Gene3D" id="2.40.50.140">
    <property type="entry name" value="Nucleic acid-binding proteins"/>
    <property type="match status" value="1"/>
</dbReference>